<protein>
    <submittedName>
        <fullName evidence="3">Retrovirus-related Pol polyprotein from transposon TNT 1-94</fullName>
    </submittedName>
</protein>
<accession>A0A151SUC2</accession>
<evidence type="ECO:0000313" key="4">
    <source>
        <dbReference type="Proteomes" id="UP000075243"/>
    </source>
</evidence>
<proteinExistence type="predicted"/>
<evidence type="ECO:0000313" key="3">
    <source>
        <dbReference type="EMBL" id="KYP58378.1"/>
    </source>
</evidence>
<dbReference type="Pfam" id="PF25597">
    <property type="entry name" value="SH3_retrovirus"/>
    <property type="match status" value="1"/>
</dbReference>
<dbReference type="Gramene" id="C.cajan_13372.t">
    <property type="protein sequence ID" value="C.cajan_13372.t.cds1"/>
    <property type="gene ID" value="C.cajan_13372"/>
</dbReference>
<dbReference type="InterPro" id="IPR012337">
    <property type="entry name" value="RNaseH-like_sf"/>
</dbReference>
<dbReference type="Proteomes" id="UP000075243">
    <property type="component" value="Chromosome 10"/>
</dbReference>
<dbReference type="GO" id="GO:0003676">
    <property type="term" value="F:nucleic acid binding"/>
    <property type="evidence" value="ECO:0007669"/>
    <property type="project" value="InterPro"/>
</dbReference>
<dbReference type="Pfam" id="PF07727">
    <property type="entry name" value="RVT_2"/>
    <property type="match status" value="1"/>
</dbReference>
<dbReference type="CDD" id="cd09272">
    <property type="entry name" value="RNase_HI_RT_Ty1"/>
    <property type="match status" value="1"/>
</dbReference>
<dbReference type="InterPro" id="IPR057670">
    <property type="entry name" value="SH3_retrovirus"/>
</dbReference>
<dbReference type="EMBL" id="CM003612">
    <property type="protein sequence ID" value="KYP58378.1"/>
    <property type="molecule type" value="Genomic_DNA"/>
</dbReference>
<organism evidence="3 4">
    <name type="scientific">Cajanus cajan</name>
    <name type="common">Pigeon pea</name>
    <name type="synonym">Cajanus indicus</name>
    <dbReference type="NCBI Taxonomy" id="3821"/>
    <lineage>
        <taxon>Eukaryota</taxon>
        <taxon>Viridiplantae</taxon>
        <taxon>Streptophyta</taxon>
        <taxon>Embryophyta</taxon>
        <taxon>Tracheophyta</taxon>
        <taxon>Spermatophyta</taxon>
        <taxon>Magnoliopsida</taxon>
        <taxon>eudicotyledons</taxon>
        <taxon>Gunneridae</taxon>
        <taxon>Pentapetalae</taxon>
        <taxon>rosids</taxon>
        <taxon>fabids</taxon>
        <taxon>Fabales</taxon>
        <taxon>Fabaceae</taxon>
        <taxon>Papilionoideae</taxon>
        <taxon>50 kb inversion clade</taxon>
        <taxon>NPAAA clade</taxon>
        <taxon>indigoferoid/millettioid clade</taxon>
        <taxon>Phaseoleae</taxon>
        <taxon>Cajanus</taxon>
    </lineage>
</organism>
<sequence length="703" mass="80963">MEMARSMLKEKGLPNTFWAEAVYTAVYLLNRRPTKAVRDKTPIEAWSGKKPSAKHLRIFGSICYIHVPDEKRHKLEDKTVRGIFLGYISQSKGYRVYNLQTKKLTISRDIEVDENATWNWEEERIEKKTIYMPINQPTTSSLEDNNQDIVISPESSIIVPLQEESSPESTPRRVRSLVDIYETYNLAILEPGSFEEATNQEVWVKAMEEEIKMIEKNNTWELVDCPHGKDIIGVKWVYKTKLNLDGTIQKHKARLVAKGYLQQPGVDYNETFAPVARLETIRALIALAAHKGWNIYQLNVKSAFLNGVLEEEIYVEQPPGFVMKGHEGKVLRLKKASYGLKQAPRAWYRKIDQYFTDHGFRRSKSEPTLYIKTQGQHTLLLSLYVDDLIYTGTNTNMMMEFKKDMMKTFEMTDLGLMSYFLGIEVSQRNDGIFILKKKYTEALLKKFNMYGCKPVSTPLVTNEKLQKVDGAPEADASQYRSLVGSLLYLTAIRPDIMFATSLLSRFMQKPSQIHYGTGKRILRYLQGTREFGIWYKTMTKSRMIGYTDSDWAGSIDDMKSTSGYAFSLGSRFFSWASKKQPTVAQSTVEAEYIAAAETTSQAIWLRRILEEMSEQQDGPTIIYCDNKSAITMAKNPVHHQRTKHIAIKYHFIREAETTKQIQLEYYSTEDQVAEIFTKALPRAKFEQLRTMLGITEICIKEEC</sequence>
<feature type="domain" description="Retroviral polymerase SH3-like" evidence="2">
    <location>
        <begin position="61"/>
        <end position="123"/>
    </location>
</feature>
<dbReference type="SUPFAM" id="SSF56672">
    <property type="entry name" value="DNA/RNA polymerases"/>
    <property type="match status" value="1"/>
</dbReference>
<reference evidence="3 4" key="1">
    <citation type="journal article" date="2012" name="Nat. Biotechnol.">
        <title>Draft genome sequence of pigeonpea (Cajanus cajan), an orphan legume crop of resource-poor farmers.</title>
        <authorList>
            <person name="Varshney R.K."/>
            <person name="Chen W."/>
            <person name="Li Y."/>
            <person name="Bharti A.K."/>
            <person name="Saxena R.K."/>
            <person name="Schlueter J.A."/>
            <person name="Donoghue M.T."/>
            <person name="Azam S."/>
            <person name="Fan G."/>
            <person name="Whaley A.M."/>
            <person name="Farmer A.D."/>
            <person name="Sheridan J."/>
            <person name="Iwata A."/>
            <person name="Tuteja R."/>
            <person name="Penmetsa R.V."/>
            <person name="Wu W."/>
            <person name="Upadhyaya H.D."/>
            <person name="Yang S.P."/>
            <person name="Shah T."/>
            <person name="Saxena K.B."/>
            <person name="Michael T."/>
            <person name="McCombie W.R."/>
            <person name="Yang B."/>
            <person name="Zhang G."/>
            <person name="Yang H."/>
            <person name="Wang J."/>
            <person name="Spillane C."/>
            <person name="Cook D.R."/>
            <person name="May G.D."/>
            <person name="Xu X."/>
            <person name="Jackson S.A."/>
        </authorList>
    </citation>
    <scope>NUCLEOTIDE SEQUENCE [LARGE SCALE GENOMIC DNA]</scope>
    <source>
        <strain evidence="4">cv. Asha</strain>
    </source>
</reference>
<dbReference type="InterPro" id="IPR013103">
    <property type="entry name" value="RVT_2"/>
</dbReference>
<dbReference type="Gene3D" id="3.30.420.10">
    <property type="entry name" value="Ribonuclease H-like superfamily/Ribonuclease H"/>
    <property type="match status" value="1"/>
</dbReference>
<dbReference type="PANTHER" id="PTHR11439:SF502">
    <property type="entry name" value="SECRETED RXLR EFFECTOR PROTEIN 161-LIKE"/>
    <property type="match status" value="1"/>
</dbReference>
<dbReference type="AlphaFoldDB" id="A0A151SUC2"/>
<evidence type="ECO:0000259" key="2">
    <source>
        <dbReference type="Pfam" id="PF25597"/>
    </source>
</evidence>
<name>A0A151SUC2_CAJCA</name>
<gene>
    <name evidence="3" type="ORF">KK1_013784</name>
</gene>
<dbReference type="PANTHER" id="PTHR11439">
    <property type="entry name" value="GAG-POL-RELATED RETROTRANSPOSON"/>
    <property type="match status" value="1"/>
</dbReference>
<keyword evidence="4" id="KW-1185">Reference proteome</keyword>
<dbReference type="InterPro" id="IPR036397">
    <property type="entry name" value="RNaseH_sf"/>
</dbReference>
<feature type="domain" description="Reverse transcriptase Ty1/copia-type" evidence="1">
    <location>
        <begin position="217"/>
        <end position="460"/>
    </location>
</feature>
<dbReference type="SUPFAM" id="SSF53098">
    <property type="entry name" value="Ribonuclease H-like"/>
    <property type="match status" value="1"/>
</dbReference>
<evidence type="ECO:0000259" key="1">
    <source>
        <dbReference type="Pfam" id="PF07727"/>
    </source>
</evidence>
<dbReference type="InterPro" id="IPR043502">
    <property type="entry name" value="DNA/RNA_pol_sf"/>
</dbReference>